<evidence type="ECO:0000313" key="1">
    <source>
        <dbReference type="EMBL" id="GAI88789.1"/>
    </source>
</evidence>
<proteinExistence type="predicted"/>
<sequence length="75" mass="8691">MNDKKEEKIAVKFEVIATKKDIVYDKLKNLTPGYIIHYITERGSTGSIEIPEKEYSKDSALKLIEEDVKKLDELF</sequence>
<reference evidence="1" key="1">
    <citation type="journal article" date="2014" name="Front. Microbiol.">
        <title>High frequency of phylogenetically diverse reductive dehalogenase-homologous genes in deep subseafloor sedimentary metagenomes.</title>
        <authorList>
            <person name="Kawai M."/>
            <person name="Futagami T."/>
            <person name="Toyoda A."/>
            <person name="Takaki Y."/>
            <person name="Nishi S."/>
            <person name="Hori S."/>
            <person name="Arai W."/>
            <person name="Tsubouchi T."/>
            <person name="Morono Y."/>
            <person name="Uchiyama I."/>
            <person name="Ito T."/>
            <person name="Fujiyama A."/>
            <person name="Inagaki F."/>
            <person name="Takami H."/>
        </authorList>
    </citation>
    <scope>NUCLEOTIDE SEQUENCE</scope>
    <source>
        <strain evidence="1">Expedition CK06-06</strain>
    </source>
</reference>
<accession>X1U8Y2</accession>
<protein>
    <submittedName>
        <fullName evidence="1">Uncharacterized protein</fullName>
    </submittedName>
</protein>
<organism evidence="1">
    <name type="scientific">marine sediment metagenome</name>
    <dbReference type="NCBI Taxonomy" id="412755"/>
    <lineage>
        <taxon>unclassified sequences</taxon>
        <taxon>metagenomes</taxon>
        <taxon>ecological metagenomes</taxon>
    </lineage>
</organism>
<name>X1U8Y2_9ZZZZ</name>
<gene>
    <name evidence="1" type="ORF">S12H4_37912</name>
</gene>
<comment type="caution">
    <text evidence="1">The sequence shown here is derived from an EMBL/GenBank/DDBJ whole genome shotgun (WGS) entry which is preliminary data.</text>
</comment>
<dbReference type="AlphaFoldDB" id="X1U8Y2"/>
<dbReference type="EMBL" id="BARW01022769">
    <property type="protein sequence ID" value="GAI88789.1"/>
    <property type="molecule type" value="Genomic_DNA"/>
</dbReference>